<dbReference type="RefSeq" id="WP_015359143.1">
    <property type="nucleotide sequence ID" value="NZ_CP014672.1"/>
</dbReference>
<comment type="similarity">
    <text evidence="4">Belongs to the cellobiose 2-epimerase family.</text>
</comment>
<dbReference type="EC" id="5.1.3.11" evidence="4"/>
<dbReference type="InterPro" id="IPR008928">
    <property type="entry name" value="6-hairpin_glycosidase_sf"/>
</dbReference>
<evidence type="ECO:0000256" key="1">
    <source>
        <dbReference type="ARBA" id="ARBA00001470"/>
    </source>
</evidence>
<evidence type="ECO:0000313" key="6">
    <source>
        <dbReference type="Proteomes" id="UP000092971"/>
    </source>
</evidence>
<dbReference type="GO" id="GO:0047736">
    <property type="term" value="F:cellobiose epimerase activity"/>
    <property type="evidence" value="ECO:0007669"/>
    <property type="project" value="UniProtKB-UniRule"/>
</dbReference>
<dbReference type="InterPro" id="IPR012341">
    <property type="entry name" value="6hp_glycosidase-like_sf"/>
</dbReference>
<dbReference type="PANTHER" id="PTHR15108">
    <property type="entry name" value="N-ACYLGLUCOSAMINE-2-EPIMERASE"/>
    <property type="match status" value="1"/>
</dbReference>
<comment type="catalytic activity">
    <reaction evidence="1 4">
        <text>D-cellobiose = beta-D-glucosyl-(1-&gt;4)-D-mannopyranose</text>
        <dbReference type="Rhea" id="RHEA:23384"/>
        <dbReference type="ChEBI" id="CHEBI:17057"/>
        <dbReference type="ChEBI" id="CHEBI:47931"/>
        <dbReference type="EC" id="5.1.3.11"/>
    </reaction>
</comment>
<accession>A0A1B1YDH7</accession>
<dbReference type="GO" id="GO:0005975">
    <property type="term" value="P:carbohydrate metabolic process"/>
    <property type="evidence" value="ECO:0007669"/>
    <property type="project" value="InterPro"/>
</dbReference>
<keyword evidence="3 4" id="KW-0413">Isomerase</keyword>
<evidence type="ECO:0000256" key="2">
    <source>
        <dbReference type="ARBA" id="ARBA00008558"/>
    </source>
</evidence>
<dbReference type="AlphaFoldDB" id="A0A1B1YDH7"/>
<dbReference type="InterPro" id="IPR028584">
    <property type="entry name" value="Cellobiose_2_epim"/>
</dbReference>
<organism evidence="5 6">
    <name type="scientific">Thermoclostridium stercorarium subsp. thermolacticum DSM 2910</name>
    <dbReference type="NCBI Taxonomy" id="1121336"/>
    <lineage>
        <taxon>Bacteria</taxon>
        <taxon>Bacillati</taxon>
        <taxon>Bacillota</taxon>
        <taxon>Clostridia</taxon>
        <taxon>Eubacteriales</taxon>
        <taxon>Oscillospiraceae</taxon>
        <taxon>Thermoclostridium</taxon>
    </lineage>
</organism>
<evidence type="ECO:0000313" key="5">
    <source>
        <dbReference type="EMBL" id="ANW98824.1"/>
    </source>
</evidence>
<evidence type="ECO:0000256" key="4">
    <source>
        <dbReference type="HAMAP-Rule" id="MF_00929"/>
    </source>
</evidence>
<dbReference type="HAMAP" id="MF_00929">
    <property type="entry name" value="Cellobiose_2_epim"/>
    <property type="match status" value="1"/>
</dbReference>
<sequence>MKEALLKLREQIANELENDILPFWVALADKAHGGFYGNVTNDLKIDRMAEKGCVLNSRILWTFSKAFEMYGKKEYREAAEHAYSFLKRAFWDYGNSGLYWMVDFCGNPINKRKHIYNIAFGIYALSEYHKVFNDPDSLNMAITLYNLVEKYSYEPEYGGYIDAFTEDWKPVADMRLSPADLNAPKTMNTHLHLLEAYANLYRVWKNSELKKKLNDLITLFIEKIIDPKTFHLKLFFTEKWESMSDIVSYGHDIECSWLLCEAADVAADSELRVMARNIAVSIADKVIEEGYDKVFGGLYDHADSTGKSFRKEWWPQAEMIVGMMNALEITGNDRYITPLTKTWEFIYMNIIDHRYGEWFHTVERNGRTVENIPKVEQWKCPYHNARACMEFIQRCDRMLK</sequence>
<name>A0A1B1YDH7_THEST</name>
<dbReference type="OrthoDB" id="5141876at2"/>
<proteinExistence type="inferred from homology"/>
<dbReference type="Proteomes" id="UP000092971">
    <property type="component" value="Chromosome"/>
</dbReference>
<comment type="function">
    <text evidence="4">Catalyzes the reversible epimerization of cellobiose to 4-O-beta-D-glucopyranosyl-D-mannose (Glc-Man).</text>
</comment>
<evidence type="ECO:0000256" key="3">
    <source>
        <dbReference type="ARBA" id="ARBA00023235"/>
    </source>
</evidence>
<reference evidence="5 6" key="1">
    <citation type="submission" date="2016-02" db="EMBL/GenBank/DDBJ databases">
        <title>Comparison of Clostridium stercorarium subspecies using comparative genomics and transcriptomics.</title>
        <authorList>
            <person name="Schellenberg J."/>
            <person name="Thallinger G."/>
            <person name="Levin D.B."/>
            <person name="Zhang X."/>
            <person name="Alvare G."/>
            <person name="Fristensky B."/>
            <person name="Sparling R."/>
        </authorList>
    </citation>
    <scope>NUCLEOTIDE SEQUENCE [LARGE SCALE GENOMIC DNA]</scope>
    <source>
        <strain evidence="5 6">DSM 2910</strain>
    </source>
</reference>
<dbReference type="InterPro" id="IPR010819">
    <property type="entry name" value="AGE/CE"/>
</dbReference>
<protein>
    <recommendedName>
        <fullName evidence="4">Cellobiose 2-epimerase</fullName>
        <shortName evidence="4">CE</shortName>
        <ecNumber evidence="4">5.1.3.11</ecNumber>
    </recommendedName>
</protein>
<dbReference type="EMBL" id="CP014672">
    <property type="protein sequence ID" value="ANW98824.1"/>
    <property type="molecule type" value="Genomic_DNA"/>
</dbReference>
<gene>
    <name evidence="5" type="ORF">CSTERTH_07200</name>
</gene>
<dbReference type="Pfam" id="PF07221">
    <property type="entry name" value="GlcNAc_2-epim"/>
    <property type="match status" value="1"/>
</dbReference>
<dbReference type="Gene3D" id="1.50.10.10">
    <property type="match status" value="1"/>
</dbReference>
<comment type="similarity">
    <text evidence="2">Belongs to the N-acylglucosamine 2-epimerase family.</text>
</comment>
<dbReference type="SUPFAM" id="SSF48208">
    <property type="entry name" value="Six-hairpin glycosidases"/>
    <property type="match status" value="1"/>
</dbReference>